<accession>A0A5N6F1K7</accession>
<dbReference type="EMBL" id="ML733411">
    <property type="protein sequence ID" value="KAB8222664.1"/>
    <property type="molecule type" value="Genomic_DNA"/>
</dbReference>
<organism evidence="2 3">
    <name type="scientific">Aspergillus novoparasiticus</name>
    <dbReference type="NCBI Taxonomy" id="986946"/>
    <lineage>
        <taxon>Eukaryota</taxon>
        <taxon>Fungi</taxon>
        <taxon>Dikarya</taxon>
        <taxon>Ascomycota</taxon>
        <taxon>Pezizomycotina</taxon>
        <taxon>Eurotiomycetes</taxon>
        <taxon>Eurotiomycetidae</taxon>
        <taxon>Eurotiales</taxon>
        <taxon>Aspergillaceae</taxon>
        <taxon>Aspergillus</taxon>
        <taxon>Aspergillus subgen. Circumdati</taxon>
    </lineage>
</organism>
<dbReference type="Proteomes" id="UP000326799">
    <property type="component" value="Unassembled WGS sequence"/>
</dbReference>
<proteinExistence type="predicted"/>
<evidence type="ECO:0000256" key="1">
    <source>
        <dbReference type="SAM" id="Phobius"/>
    </source>
</evidence>
<sequence length="81" mass="9294">MTDLSEGTANLSKQWHSLLRLYLCYLPVPTVLHIHCFNHLLFNAVQVFLVLTTLLLFMIIPIPLVLTLFIVLNILQHSHST</sequence>
<keyword evidence="1" id="KW-1133">Transmembrane helix</keyword>
<name>A0A5N6F1K7_9EURO</name>
<reference evidence="2 3" key="1">
    <citation type="submission" date="2019-04" db="EMBL/GenBank/DDBJ databases">
        <title>Fungal friends and foes A comparative genomics study of 23 Aspergillus species from section Flavi.</title>
        <authorList>
            <consortium name="DOE Joint Genome Institute"/>
            <person name="Kjaerbolling I."/>
            <person name="Vesth T.C."/>
            <person name="Frisvad J.C."/>
            <person name="Nybo J.L."/>
            <person name="Theobald S."/>
            <person name="Kildgaard S."/>
            <person name="Petersen T.I."/>
            <person name="Kuo A."/>
            <person name="Sato A."/>
            <person name="Lyhne E.K."/>
            <person name="Kogle M.E."/>
            <person name="Wiebenga A."/>
            <person name="Kun R.S."/>
            <person name="Lubbers R.J."/>
            <person name="Makela M.R."/>
            <person name="Barry K."/>
            <person name="Chovatia M."/>
            <person name="Clum A."/>
            <person name="Daum C."/>
            <person name="Haridas S."/>
            <person name="He G."/>
            <person name="LaButti K."/>
            <person name="Lipzen A."/>
            <person name="Mondo S."/>
            <person name="Pangilinan J."/>
            <person name="Riley R."/>
            <person name="Salamov A."/>
            <person name="Simmons B.A."/>
            <person name="Magnuson J.K."/>
            <person name="Henrissat B."/>
            <person name="Mortensen U.H."/>
            <person name="Larsen T.O."/>
            <person name="De vries R.P."/>
            <person name="Grigoriev I.V."/>
            <person name="Machida M."/>
            <person name="Baker S.E."/>
            <person name="Andersen M.R."/>
        </authorList>
    </citation>
    <scope>NUCLEOTIDE SEQUENCE [LARGE SCALE GENOMIC DNA]</scope>
    <source>
        <strain evidence="2 3">CBS 126849</strain>
    </source>
</reference>
<feature type="transmembrane region" description="Helical" evidence="1">
    <location>
        <begin position="21"/>
        <end position="42"/>
    </location>
</feature>
<evidence type="ECO:0000313" key="2">
    <source>
        <dbReference type="EMBL" id="KAB8222664.1"/>
    </source>
</evidence>
<feature type="transmembrane region" description="Helical" evidence="1">
    <location>
        <begin position="48"/>
        <end position="75"/>
    </location>
</feature>
<keyword evidence="1" id="KW-0812">Transmembrane</keyword>
<dbReference type="AlphaFoldDB" id="A0A5N6F1K7"/>
<keyword evidence="3" id="KW-1185">Reference proteome</keyword>
<protein>
    <submittedName>
        <fullName evidence="2">Uncharacterized protein</fullName>
    </submittedName>
</protein>
<evidence type="ECO:0000313" key="3">
    <source>
        <dbReference type="Proteomes" id="UP000326799"/>
    </source>
</evidence>
<keyword evidence="1" id="KW-0472">Membrane</keyword>
<gene>
    <name evidence="2" type="ORF">BDV33DRAFT_59400</name>
</gene>